<dbReference type="InterPro" id="IPR003779">
    <property type="entry name" value="CMD-like"/>
</dbReference>
<dbReference type="InterPro" id="IPR029032">
    <property type="entry name" value="AhpD-like"/>
</dbReference>
<evidence type="ECO:0000313" key="2">
    <source>
        <dbReference type="EMBL" id="OIQ78542.1"/>
    </source>
</evidence>
<gene>
    <name evidence="2" type="ORF">GALL_397510</name>
</gene>
<protein>
    <submittedName>
        <fullName evidence="2">Carboxymuconolactone decarboxylase family protein</fullName>
    </submittedName>
</protein>
<dbReference type="NCBIfam" id="TIGR00778">
    <property type="entry name" value="ahpD_dom"/>
    <property type="match status" value="1"/>
</dbReference>
<sequence>MKARLDFHAVRPEAVKPLIAAEQWLARCGLEATLAELVRLRASQINGCAYCVDMHAHDAARGGESARRLAALVVWREAPFFSARERAALAWTEALTLVASTQVPDDVWHAVREHFSEAEIVDLSLLVATINSWNRLALAFRSQPGAGAA</sequence>
<reference evidence="2" key="1">
    <citation type="submission" date="2016-10" db="EMBL/GenBank/DDBJ databases">
        <title>Sequence of Gallionella enrichment culture.</title>
        <authorList>
            <person name="Poehlein A."/>
            <person name="Muehling M."/>
            <person name="Daniel R."/>
        </authorList>
    </citation>
    <scope>NUCLEOTIDE SEQUENCE</scope>
</reference>
<dbReference type="AlphaFoldDB" id="A0A1J5Q4E6"/>
<dbReference type="PANTHER" id="PTHR34846:SF10">
    <property type="entry name" value="CYTOPLASMIC PROTEIN"/>
    <property type="match status" value="1"/>
</dbReference>
<proteinExistence type="predicted"/>
<dbReference type="Gene3D" id="1.20.1290.10">
    <property type="entry name" value="AhpD-like"/>
    <property type="match status" value="1"/>
</dbReference>
<accession>A0A1J5Q4E6</accession>
<comment type="caution">
    <text evidence="2">The sequence shown here is derived from an EMBL/GenBank/DDBJ whole genome shotgun (WGS) entry which is preliminary data.</text>
</comment>
<feature type="domain" description="Carboxymuconolactone decarboxylase-like" evidence="1">
    <location>
        <begin position="21"/>
        <end position="94"/>
    </location>
</feature>
<dbReference type="PANTHER" id="PTHR34846">
    <property type="entry name" value="4-CARBOXYMUCONOLACTONE DECARBOXYLASE FAMILY PROTEIN (AFU_ORTHOLOGUE AFUA_6G11590)"/>
    <property type="match status" value="1"/>
</dbReference>
<dbReference type="InterPro" id="IPR004675">
    <property type="entry name" value="AhpD_core"/>
</dbReference>
<dbReference type="EMBL" id="MLJW01001381">
    <property type="protein sequence ID" value="OIQ78542.1"/>
    <property type="molecule type" value="Genomic_DNA"/>
</dbReference>
<name>A0A1J5Q4E6_9ZZZZ</name>
<dbReference type="Pfam" id="PF02627">
    <property type="entry name" value="CMD"/>
    <property type="match status" value="1"/>
</dbReference>
<dbReference type="GO" id="GO:0051920">
    <property type="term" value="F:peroxiredoxin activity"/>
    <property type="evidence" value="ECO:0007669"/>
    <property type="project" value="InterPro"/>
</dbReference>
<organism evidence="2">
    <name type="scientific">mine drainage metagenome</name>
    <dbReference type="NCBI Taxonomy" id="410659"/>
    <lineage>
        <taxon>unclassified sequences</taxon>
        <taxon>metagenomes</taxon>
        <taxon>ecological metagenomes</taxon>
    </lineage>
</organism>
<evidence type="ECO:0000259" key="1">
    <source>
        <dbReference type="Pfam" id="PF02627"/>
    </source>
</evidence>
<dbReference type="SUPFAM" id="SSF69118">
    <property type="entry name" value="AhpD-like"/>
    <property type="match status" value="1"/>
</dbReference>